<protein>
    <recommendedName>
        <fullName evidence="2">Transcriptional regulator SbtR-like C-terminal domain-containing protein</fullName>
    </recommendedName>
</protein>
<gene>
    <name evidence="3" type="ORF">ACFFSA_52300</name>
</gene>
<dbReference type="RefSeq" id="WP_344994223.1">
    <property type="nucleotide sequence ID" value="NZ_BAAAXV010000008.1"/>
</dbReference>
<dbReference type="SUPFAM" id="SSF48498">
    <property type="entry name" value="Tetracyclin repressor-like, C-terminal domain"/>
    <property type="match status" value="1"/>
</dbReference>
<evidence type="ECO:0000259" key="2">
    <source>
        <dbReference type="Pfam" id="PF21597"/>
    </source>
</evidence>
<dbReference type="Gene3D" id="1.10.357.10">
    <property type="entry name" value="Tetracycline Repressor, domain 2"/>
    <property type="match status" value="1"/>
</dbReference>
<name>A0ABV5SJ22_9ACTN</name>
<evidence type="ECO:0000313" key="4">
    <source>
        <dbReference type="Proteomes" id="UP001589532"/>
    </source>
</evidence>
<keyword evidence="1" id="KW-0732">Signal</keyword>
<evidence type="ECO:0000313" key="3">
    <source>
        <dbReference type="EMBL" id="MFB9631697.1"/>
    </source>
</evidence>
<reference evidence="3 4" key="1">
    <citation type="submission" date="2024-09" db="EMBL/GenBank/DDBJ databases">
        <authorList>
            <person name="Sun Q."/>
            <person name="Mori K."/>
        </authorList>
    </citation>
    <scope>NUCLEOTIDE SEQUENCE [LARGE SCALE GENOMIC DNA]</scope>
    <source>
        <strain evidence="3 4">JCM 3143</strain>
    </source>
</reference>
<sequence length="111" mass="11503">MSFRLAAWVRAATAHAATYSGLASLLADGLDDEASELHDSCLRMAAIGERLIARARESGAVRADATGADVTALTSAAAWLHEHVSPPVADRLITVTLDGLAARRQPAAPAT</sequence>
<feature type="chain" id="PRO_5046319328" description="Transcriptional regulator SbtR-like C-terminal domain-containing protein" evidence="1">
    <location>
        <begin position="17"/>
        <end position="111"/>
    </location>
</feature>
<dbReference type="Proteomes" id="UP001589532">
    <property type="component" value="Unassembled WGS sequence"/>
</dbReference>
<accession>A0ABV5SJ22</accession>
<feature type="domain" description="Transcriptional regulator SbtR-like C-terminal" evidence="2">
    <location>
        <begin position="5"/>
        <end position="101"/>
    </location>
</feature>
<evidence type="ECO:0000256" key="1">
    <source>
        <dbReference type="SAM" id="SignalP"/>
    </source>
</evidence>
<dbReference type="InterPro" id="IPR049445">
    <property type="entry name" value="TetR_SbtR-like_C"/>
</dbReference>
<dbReference type="Pfam" id="PF21597">
    <property type="entry name" value="TetR_C_43"/>
    <property type="match status" value="1"/>
</dbReference>
<proteinExistence type="predicted"/>
<comment type="caution">
    <text evidence="3">The sequence shown here is derived from an EMBL/GenBank/DDBJ whole genome shotgun (WGS) entry which is preliminary data.</text>
</comment>
<dbReference type="InterPro" id="IPR036271">
    <property type="entry name" value="Tet_transcr_reg_TetR-rel_C_sf"/>
</dbReference>
<dbReference type="EMBL" id="JBHMBW010000108">
    <property type="protein sequence ID" value="MFB9631697.1"/>
    <property type="molecule type" value="Genomic_DNA"/>
</dbReference>
<feature type="signal peptide" evidence="1">
    <location>
        <begin position="1"/>
        <end position="16"/>
    </location>
</feature>
<organism evidence="3 4">
    <name type="scientific">Nonomuraea helvata</name>
    <dbReference type="NCBI Taxonomy" id="37484"/>
    <lineage>
        <taxon>Bacteria</taxon>
        <taxon>Bacillati</taxon>
        <taxon>Actinomycetota</taxon>
        <taxon>Actinomycetes</taxon>
        <taxon>Streptosporangiales</taxon>
        <taxon>Streptosporangiaceae</taxon>
        <taxon>Nonomuraea</taxon>
    </lineage>
</organism>
<keyword evidence="4" id="KW-1185">Reference proteome</keyword>